<accession>A0AAN9XER6</accession>
<name>A0AAN9XER6_PSOTE</name>
<protein>
    <submittedName>
        <fullName evidence="1">Uncharacterized protein</fullName>
    </submittedName>
</protein>
<dbReference type="EMBL" id="JAYMYS010000006">
    <property type="protein sequence ID" value="KAK7388994.1"/>
    <property type="molecule type" value="Genomic_DNA"/>
</dbReference>
<evidence type="ECO:0000313" key="1">
    <source>
        <dbReference type="EMBL" id="KAK7388994.1"/>
    </source>
</evidence>
<keyword evidence="2" id="KW-1185">Reference proteome</keyword>
<evidence type="ECO:0000313" key="2">
    <source>
        <dbReference type="Proteomes" id="UP001386955"/>
    </source>
</evidence>
<reference evidence="1 2" key="1">
    <citation type="submission" date="2024-01" db="EMBL/GenBank/DDBJ databases">
        <title>The genomes of 5 underutilized Papilionoideae crops provide insights into root nodulation and disease resistanc.</title>
        <authorList>
            <person name="Jiang F."/>
        </authorList>
    </citation>
    <scope>NUCLEOTIDE SEQUENCE [LARGE SCALE GENOMIC DNA]</scope>
    <source>
        <strain evidence="1">DUOXIRENSHENG_FW03</strain>
        <tissue evidence="1">Leaves</tissue>
    </source>
</reference>
<gene>
    <name evidence="1" type="ORF">VNO78_23825</name>
</gene>
<comment type="caution">
    <text evidence="1">The sequence shown here is derived from an EMBL/GenBank/DDBJ whole genome shotgun (WGS) entry which is preliminary data.</text>
</comment>
<dbReference type="AlphaFoldDB" id="A0AAN9XER6"/>
<organism evidence="1 2">
    <name type="scientific">Psophocarpus tetragonolobus</name>
    <name type="common">Winged bean</name>
    <name type="synonym">Dolichos tetragonolobus</name>
    <dbReference type="NCBI Taxonomy" id="3891"/>
    <lineage>
        <taxon>Eukaryota</taxon>
        <taxon>Viridiplantae</taxon>
        <taxon>Streptophyta</taxon>
        <taxon>Embryophyta</taxon>
        <taxon>Tracheophyta</taxon>
        <taxon>Spermatophyta</taxon>
        <taxon>Magnoliopsida</taxon>
        <taxon>eudicotyledons</taxon>
        <taxon>Gunneridae</taxon>
        <taxon>Pentapetalae</taxon>
        <taxon>rosids</taxon>
        <taxon>fabids</taxon>
        <taxon>Fabales</taxon>
        <taxon>Fabaceae</taxon>
        <taxon>Papilionoideae</taxon>
        <taxon>50 kb inversion clade</taxon>
        <taxon>NPAAA clade</taxon>
        <taxon>indigoferoid/millettioid clade</taxon>
        <taxon>Phaseoleae</taxon>
        <taxon>Psophocarpus</taxon>
    </lineage>
</organism>
<sequence>MLLVTWAVKGMSFTDLLERAEWQTLCNSKLRSFHPLGPQHYAADVNGSFDREHMDSEVIEVHGQIIATVTAPLLATQSVPLEPIQHPPDQQGLRCFWMADDHSLTCPDSSQSQNRPHPSITFASHPYQNSLIPTLVTS</sequence>
<dbReference type="Proteomes" id="UP001386955">
    <property type="component" value="Unassembled WGS sequence"/>
</dbReference>
<proteinExistence type="predicted"/>